<dbReference type="AlphaFoldDB" id="A0A2K1JZM1"/>
<evidence type="ECO:0000313" key="3">
    <source>
        <dbReference type="EnsemblPlants" id="Pp3c10_19077V3.1"/>
    </source>
</evidence>
<feature type="transmembrane region" description="Helical" evidence="1">
    <location>
        <begin position="9"/>
        <end position="30"/>
    </location>
</feature>
<dbReference type="Proteomes" id="UP000006727">
    <property type="component" value="Chromosome 10"/>
</dbReference>
<evidence type="ECO:0000256" key="1">
    <source>
        <dbReference type="SAM" id="Phobius"/>
    </source>
</evidence>
<dbReference type="EMBL" id="ABEU02000010">
    <property type="protein sequence ID" value="PNR46973.1"/>
    <property type="molecule type" value="Genomic_DNA"/>
</dbReference>
<reference evidence="2 4" key="2">
    <citation type="journal article" date="2018" name="Plant J.">
        <title>The Physcomitrella patens chromosome-scale assembly reveals moss genome structure and evolution.</title>
        <authorList>
            <person name="Lang D."/>
            <person name="Ullrich K.K."/>
            <person name="Murat F."/>
            <person name="Fuchs J."/>
            <person name="Jenkins J."/>
            <person name="Haas F.B."/>
            <person name="Piednoel M."/>
            <person name="Gundlach H."/>
            <person name="Van Bel M."/>
            <person name="Meyberg R."/>
            <person name="Vives C."/>
            <person name="Morata J."/>
            <person name="Symeonidi A."/>
            <person name="Hiss M."/>
            <person name="Muchero W."/>
            <person name="Kamisugi Y."/>
            <person name="Saleh O."/>
            <person name="Blanc G."/>
            <person name="Decker E.L."/>
            <person name="van Gessel N."/>
            <person name="Grimwood J."/>
            <person name="Hayes R.D."/>
            <person name="Graham S.W."/>
            <person name="Gunter L.E."/>
            <person name="McDaniel S.F."/>
            <person name="Hoernstein S.N.W."/>
            <person name="Larsson A."/>
            <person name="Li F.W."/>
            <person name="Perroud P.F."/>
            <person name="Phillips J."/>
            <person name="Ranjan P."/>
            <person name="Rokshar D.S."/>
            <person name="Rothfels C.J."/>
            <person name="Schneider L."/>
            <person name="Shu S."/>
            <person name="Stevenson D.W."/>
            <person name="Thummler F."/>
            <person name="Tillich M."/>
            <person name="Villarreal Aguilar J.C."/>
            <person name="Widiez T."/>
            <person name="Wong G.K."/>
            <person name="Wymore A."/>
            <person name="Zhang Y."/>
            <person name="Zimmer A.D."/>
            <person name="Quatrano R.S."/>
            <person name="Mayer K.F.X."/>
            <person name="Goodstein D."/>
            <person name="Casacuberta J.M."/>
            <person name="Vandepoele K."/>
            <person name="Reski R."/>
            <person name="Cuming A.C."/>
            <person name="Tuskan G.A."/>
            <person name="Maumus F."/>
            <person name="Salse J."/>
            <person name="Schmutz J."/>
            <person name="Rensing S.A."/>
        </authorList>
    </citation>
    <scope>NUCLEOTIDE SEQUENCE [LARGE SCALE GENOMIC DNA]</scope>
    <source>
        <strain evidence="3 4">cv. Gransden 2004</strain>
    </source>
</reference>
<evidence type="ECO:0000313" key="4">
    <source>
        <dbReference type="Proteomes" id="UP000006727"/>
    </source>
</evidence>
<keyword evidence="1" id="KW-0812">Transmembrane</keyword>
<keyword evidence="1" id="KW-1133">Transmembrane helix</keyword>
<organism evidence="2">
    <name type="scientific">Physcomitrium patens</name>
    <name type="common">Spreading-leaved earth moss</name>
    <name type="synonym">Physcomitrella patens</name>
    <dbReference type="NCBI Taxonomy" id="3218"/>
    <lineage>
        <taxon>Eukaryota</taxon>
        <taxon>Viridiplantae</taxon>
        <taxon>Streptophyta</taxon>
        <taxon>Embryophyta</taxon>
        <taxon>Bryophyta</taxon>
        <taxon>Bryophytina</taxon>
        <taxon>Bryopsida</taxon>
        <taxon>Funariidae</taxon>
        <taxon>Funariales</taxon>
        <taxon>Funariaceae</taxon>
        <taxon>Physcomitrium</taxon>
    </lineage>
</organism>
<name>A0A2K1JZM1_PHYPA</name>
<accession>A0A2K1JZM1</accession>
<keyword evidence="4" id="KW-1185">Reference proteome</keyword>
<reference evidence="3" key="3">
    <citation type="submission" date="2020-12" db="UniProtKB">
        <authorList>
            <consortium name="EnsemblPlants"/>
        </authorList>
    </citation>
    <scope>IDENTIFICATION</scope>
</reference>
<dbReference type="EnsemblPlants" id="Pp3c10_19077V3.1">
    <property type="protein sequence ID" value="Pp3c10_19077V3.1"/>
    <property type="gene ID" value="Pp3c10_19077"/>
</dbReference>
<reference evidence="2 4" key="1">
    <citation type="journal article" date="2008" name="Science">
        <title>The Physcomitrella genome reveals evolutionary insights into the conquest of land by plants.</title>
        <authorList>
            <person name="Rensing S."/>
            <person name="Lang D."/>
            <person name="Zimmer A."/>
            <person name="Terry A."/>
            <person name="Salamov A."/>
            <person name="Shapiro H."/>
            <person name="Nishiyama T."/>
            <person name="Perroud P.-F."/>
            <person name="Lindquist E."/>
            <person name="Kamisugi Y."/>
            <person name="Tanahashi T."/>
            <person name="Sakakibara K."/>
            <person name="Fujita T."/>
            <person name="Oishi K."/>
            <person name="Shin-I T."/>
            <person name="Kuroki Y."/>
            <person name="Toyoda A."/>
            <person name="Suzuki Y."/>
            <person name="Hashimoto A."/>
            <person name="Yamaguchi K."/>
            <person name="Sugano A."/>
            <person name="Kohara Y."/>
            <person name="Fujiyama A."/>
            <person name="Anterola A."/>
            <person name="Aoki S."/>
            <person name="Ashton N."/>
            <person name="Barbazuk W.B."/>
            <person name="Barker E."/>
            <person name="Bennetzen J."/>
            <person name="Bezanilla M."/>
            <person name="Blankenship R."/>
            <person name="Cho S.H."/>
            <person name="Dutcher S."/>
            <person name="Estelle M."/>
            <person name="Fawcett J.A."/>
            <person name="Gundlach H."/>
            <person name="Hanada K."/>
            <person name="Heyl A."/>
            <person name="Hicks K.A."/>
            <person name="Hugh J."/>
            <person name="Lohr M."/>
            <person name="Mayer K."/>
            <person name="Melkozernov A."/>
            <person name="Murata T."/>
            <person name="Nelson D."/>
            <person name="Pils B."/>
            <person name="Prigge M."/>
            <person name="Reiss B."/>
            <person name="Renner T."/>
            <person name="Rombauts S."/>
            <person name="Rushton P."/>
            <person name="Sanderfoot A."/>
            <person name="Schween G."/>
            <person name="Shiu S.-H."/>
            <person name="Stueber K."/>
            <person name="Theodoulou F.L."/>
            <person name="Tu H."/>
            <person name="Van de Peer Y."/>
            <person name="Verrier P.J."/>
            <person name="Waters E."/>
            <person name="Wood A."/>
            <person name="Yang L."/>
            <person name="Cove D."/>
            <person name="Cuming A."/>
            <person name="Hasebe M."/>
            <person name="Lucas S."/>
            <person name="Mishler D.B."/>
            <person name="Reski R."/>
            <person name="Grigoriev I."/>
            <person name="Quatrano R.S."/>
            <person name="Boore J.L."/>
        </authorList>
    </citation>
    <scope>NUCLEOTIDE SEQUENCE [LARGE SCALE GENOMIC DNA]</scope>
    <source>
        <strain evidence="3 4">cv. Gransden 2004</strain>
    </source>
</reference>
<dbReference type="InParanoid" id="A0A2K1JZM1"/>
<evidence type="ECO:0000313" key="2">
    <source>
        <dbReference type="EMBL" id="PNR46973.1"/>
    </source>
</evidence>
<proteinExistence type="predicted"/>
<protein>
    <submittedName>
        <fullName evidence="2 3">Uncharacterized protein</fullName>
    </submittedName>
</protein>
<sequence length="124" mass="14553">MQILLSENFLLGMYPFLLSNIITVVFYDLITCQSYGICSTILVEYVMSYVHERPICPRRANCQRNTWIFQLAKKHCCIYPPYQQCKDLIPGTSRESRQPELLKSSWALLFKQQRLTYKAAMAME</sequence>
<gene>
    <name evidence="2" type="ORF">PHYPA_014093</name>
</gene>
<keyword evidence="1" id="KW-0472">Membrane</keyword>
<dbReference type="Gramene" id="Pp3c10_19077V3.1">
    <property type="protein sequence ID" value="Pp3c10_19077V3.1"/>
    <property type="gene ID" value="Pp3c10_19077"/>
</dbReference>